<keyword evidence="1" id="KW-0175">Coiled coil</keyword>
<gene>
    <name evidence="2" type="ORF">X801_08326</name>
</gene>
<reference evidence="2 3" key="1">
    <citation type="submission" date="2015-03" db="EMBL/GenBank/DDBJ databases">
        <title>Draft genome of the nematode, Opisthorchis viverrini.</title>
        <authorList>
            <person name="Mitreva M."/>
        </authorList>
    </citation>
    <scope>NUCLEOTIDE SEQUENCE [LARGE SCALE GENOMIC DNA]</scope>
    <source>
        <strain evidence="2">Khon Kaen</strain>
    </source>
</reference>
<dbReference type="AlphaFoldDB" id="A0A1S8WN00"/>
<evidence type="ECO:0000313" key="2">
    <source>
        <dbReference type="EMBL" id="OON15868.1"/>
    </source>
</evidence>
<dbReference type="EMBL" id="KV900487">
    <property type="protein sequence ID" value="OON15868.1"/>
    <property type="molecule type" value="Genomic_DNA"/>
</dbReference>
<evidence type="ECO:0000256" key="1">
    <source>
        <dbReference type="SAM" id="Coils"/>
    </source>
</evidence>
<sequence>MSSEIKFCKATTGTLEDKLRSTLAELATRECQLAAGETELARIRQETAQQAELKRKETAQQARAEIRELETQLKMEKTESQRWREQGYKGLYSKWFGMVHQFSHVHFGQSFRNGLADGRTY</sequence>
<evidence type="ECO:0000313" key="3">
    <source>
        <dbReference type="Proteomes" id="UP000243686"/>
    </source>
</evidence>
<protein>
    <submittedName>
        <fullName evidence="2">Uncharacterized protein</fullName>
    </submittedName>
</protein>
<proteinExistence type="predicted"/>
<accession>A0A1S8WN00</accession>
<name>A0A1S8WN00_OPIVI</name>
<organism evidence="2 3">
    <name type="scientific">Opisthorchis viverrini</name>
    <name type="common">Southeast Asian liver fluke</name>
    <dbReference type="NCBI Taxonomy" id="6198"/>
    <lineage>
        <taxon>Eukaryota</taxon>
        <taxon>Metazoa</taxon>
        <taxon>Spiralia</taxon>
        <taxon>Lophotrochozoa</taxon>
        <taxon>Platyhelminthes</taxon>
        <taxon>Trematoda</taxon>
        <taxon>Digenea</taxon>
        <taxon>Opisthorchiida</taxon>
        <taxon>Opisthorchiata</taxon>
        <taxon>Opisthorchiidae</taxon>
        <taxon>Opisthorchis</taxon>
    </lineage>
</organism>
<feature type="coiled-coil region" evidence="1">
    <location>
        <begin position="48"/>
        <end position="86"/>
    </location>
</feature>
<dbReference type="Proteomes" id="UP000243686">
    <property type="component" value="Unassembled WGS sequence"/>
</dbReference>
<keyword evidence="3" id="KW-1185">Reference proteome</keyword>